<keyword evidence="2" id="KW-1185">Reference proteome</keyword>
<dbReference type="OrthoDB" id="9885468at2"/>
<name>A0L4Z5_MAGMM</name>
<dbReference type="RefSeq" id="WP_011712205.1">
    <property type="nucleotide sequence ID" value="NC_008576.1"/>
</dbReference>
<dbReference type="EMBL" id="CP000471">
    <property type="protein sequence ID" value="ABK43038.1"/>
    <property type="molecule type" value="Genomic_DNA"/>
</dbReference>
<sequence>MEMEEGIIELDQVKPGTKITIEFGNLEPALTKLDEPKKFLMEDWGEDEKEIYILEDRIEEDEPLHYALEPMTLEEGLKRNEGKFGLDRVMWDFLGREVGGFEVEEPEEDEDEEEAAE</sequence>
<dbReference type="HOGENOM" id="CLU_2081958_0_0_5"/>
<dbReference type="AlphaFoldDB" id="A0L4Z5"/>
<evidence type="ECO:0000313" key="2">
    <source>
        <dbReference type="Proteomes" id="UP000002586"/>
    </source>
</evidence>
<proteinExistence type="predicted"/>
<evidence type="ECO:0000313" key="1">
    <source>
        <dbReference type="EMBL" id="ABK43038.1"/>
    </source>
</evidence>
<reference evidence="2" key="1">
    <citation type="journal article" date="2009" name="Appl. Environ. Microbiol.">
        <title>Complete genome sequence of the chemolithoautotrophic marine magnetotactic coccus strain MC-1.</title>
        <authorList>
            <person name="Schubbe S."/>
            <person name="Williams T.J."/>
            <person name="Xie G."/>
            <person name="Kiss H.E."/>
            <person name="Brettin T.S."/>
            <person name="Martinez D."/>
            <person name="Ross C.A."/>
            <person name="Schuler D."/>
            <person name="Cox B.L."/>
            <person name="Nealson K.H."/>
            <person name="Bazylinski D.A."/>
        </authorList>
    </citation>
    <scope>NUCLEOTIDE SEQUENCE [LARGE SCALE GENOMIC DNA]</scope>
    <source>
        <strain evidence="2">ATCC BAA-1437 / JCM 17883 / MC-1</strain>
    </source>
</reference>
<accession>A0L4Z5</accession>
<organism evidence="1 2">
    <name type="scientific">Magnetococcus marinus (strain ATCC BAA-1437 / JCM 17883 / MC-1)</name>
    <dbReference type="NCBI Taxonomy" id="156889"/>
    <lineage>
        <taxon>Bacteria</taxon>
        <taxon>Pseudomonadati</taxon>
        <taxon>Pseudomonadota</taxon>
        <taxon>Magnetococcia</taxon>
        <taxon>Magnetococcales</taxon>
        <taxon>Magnetococcaceae</taxon>
        <taxon>Magnetococcus</taxon>
    </lineage>
</organism>
<gene>
    <name evidence="1" type="ordered locus">Mmc1_0513</name>
</gene>
<dbReference type="KEGG" id="mgm:Mmc1_0513"/>
<protein>
    <submittedName>
        <fullName evidence="1">Uncharacterized protein</fullName>
    </submittedName>
</protein>
<reference evidence="1 2" key="2">
    <citation type="journal article" date="2012" name="Int. J. Syst. Evol. Microbiol.">
        <title>Magnetococcus marinus gen. nov., sp. nov., a marine, magnetotactic bacterium that represents a novel lineage (Magnetococcaceae fam. nov.; Magnetococcales ord. nov.) at the base of the Alphaproteobacteria.</title>
        <authorList>
            <person name="Bazylinski D.A."/>
            <person name="Williams T.J."/>
            <person name="Lefevre C.T."/>
            <person name="Berg R.J."/>
            <person name="Zhang C.L."/>
            <person name="Bowser S.S."/>
            <person name="Dean A.J."/>
            <person name="Beveridge T.J."/>
        </authorList>
    </citation>
    <scope>NUCLEOTIDE SEQUENCE [LARGE SCALE GENOMIC DNA]</scope>
    <source>
        <strain evidence="2">ATCC BAA-1437 / JCM 17883 / MC-1</strain>
    </source>
</reference>
<dbReference type="Proteomes" id="UP000002586">
    <property type="component" value="Chromosome"/>
</dbReference>